<dbReference type="Pfam" id="PF20073">
    <property type="entry name" value="DUF6469"/>
    <property type="match status" value="1"/>
</dbReference>
<gene>
    <name evidence="7" type="ORF">CTI12_AA104910</name>
</gene>
<dbReference type="Pfam" id="PF13086">
    <property type="entry name" value="AAA_11"/>
    <property type="match status" value="1"/>
</dbReference>
<dbReference type="CDD" id="cd00590">
    <property type="entry name" value="RRM_SF"/>
    <property type="match status" value="1"/>
</dbReference>
<accession>A0A2U1PWE3</accession>
<keyword evidence="1 5" id="KW-0547">Nucleotide-binding</keyword>
<dbReference type="InterPro" id="IPR045529">
    <property type="entry name" value="DUF6469"/>
</dbReference>
<keyword evidence="3 5" id="KW-0347">Helicase</keyword>
<dbReference type="InterPro" id="IPR047187">
    <property type="entry name" value="SF1_C_Upf1"/>
</dbReference>
<protein>
    <submittedName>
        <fullName evidence="7">UvrD-like Helicase, ATP-binding domain, P-loop containing nucleoside triphosphate hydrolase</fullName>
    </submittedName>
</protein>
<name>A0A2U1PWE3_ARTAN</name>
<dbReference type="GO" id="GO:0003676">
    <property type="term" value="F:nucleic acid binding"/>
    <property type="evidence" value="ECO:0007669"/>
    <property type="project" value="InterPro"/>
</dbReference>
<reference evidence="7 8" key="1">
    <citation type="journal article" date="2018" name="Mol. Plant">
        <title>The genome of Artemisia annua provides insight into the evolution of Asteraceae family and artemisinin biosynthesis.</title>
        <authorList>
            <person name="Shen Q."/>
            <person name="Zhang L."/>
            <person name="Liao Z."/>
            <person name="Wang S."/>
            <person name="Yan T."/>
            <person name="Shi P."/>
            <person name="Liu M."/>
            <person name="Fu X."/>
            <person name="Pan Q."/>
            <person name="Wang Y."/>
            <person name="Lv Z."/>
            <person name="Lu X."/>
            <person name="Zhang F."/>
            <person name="Jiang W."/>
            <person name="Ma Y."/>
            <person name="Chen M."/>
            <person name="Hao X."/>
            <person name="Li L."/>
            <person name="Tang Y."/>
            <person name="Lv G."/>
            <person name="Zhou Y."/>
            <person name="Sun X."/>
            <person name="Brodelius P.E."/>
            <person name="Rose J.K.C."/>
            <person name="Tang K."/>
        </authorList>
    </citation>
    <scope>NUCLEOTIDE SEQUENCE [LARGE SCALE GENOMIC DNA]</scope>
    <source>
        <strain evidence="8">cv. Huhao1</strain>
        <tissue evidence="7">Leaf</tissue>
    </source>
</reference>
<evidence type="ECO:0000259" key="6">
    <source>
        <dbReference type="PROSITE" id="PS51198"/>
    </source>
</evidence>
<keyword evidence="4 5" id="KW-0067">ATP-binding</keyword>
<feature type="domain" description="UvrD-like helicase ATP-binding" evidence="6">
    <location>
        <begin position="1037"/>
        <end position="1421"/>
    </location>
</feature>
<dbReference type="GO" id="GO:0016787">
    <property type="term" value="F:hydrolase activity"/>
    <property type="evidence" value="ECO:0007669"/>
    <property type="project" value="UniProtKB-UniRule"/>
</dbReference>
<dbReference type="CDD" id="cd18808">
    <property type="entry name" value="SF1_C_Upf1"/>
    <property type="match status" value="1"/>
</dbReference>
<comment type="caution">
    <text evidence="7">The sequence shown here is derived from an EMBL/GenBank/DDBJ whole genome shotgun (WGS) entry which is preliminary data.</text>
</comment>
<dbReference type="Proteomes" id="UP000245207">
    <property type="component" value="Unassembled WGS sequence"/>
</dbReference>
<dbReference type="InterPro" id="IPR014016">
    <property type="entry name" value="UvrD-like_ATP-bd"/>
</dbReference>
<evidence type="ECO:0000256" key="3">
    <source>
        <dbReference type="ARBA" id="ARBA00022806"/>
    </source>
</evidence>
<dbReference type="GO" id="GO:0005694">
    <property type="term" value="C:chromosome"/>
    <property type="evidence" value="ECO:0007669"/>
    <property type="project" value="UniProtKB-ARBA"/>
</dbReference>
<evidence type="ECO:0000256" key="4">
    <source>
        <dbReference type="ARBA" id="ARBA00022840"/>
    </source>
</evidence>
<evidence type="ECO:0000256" key="5">
    <source>
        <dbReference type="PROSITE-ProRule" id="PRU00560"/>
    </source>
</evidence>
<dbReference type="GO" id="GO:0004386">
    <property type="term" value="F:helicase activity"/>
    <property type="evidence" value="ECO:0007669"/>
    <property type="project" value="UniProtKB-UniRule"/>
</dbReference>
<dbReference type="InterPro" id="IPR041677">
    <property type="entry name" value="DNA2/NAM7_AAA_11"/>
</dbReference>
<feature type="binding site" evidence="5">
    <location>
        <begin position="1058"/>
        <end position="1065"/>
    </location>
    <ligand>
        <name>ATP</name>
        <dbReference type="ChEBI" id="CHEBI:30616"/>
    </ligand>
</feature>
<dbReference type="OrthoDB" id="3156807at2759"/>
<dbReference type="GO" id="GO:0005524">
    <property type="term" value="F:ATP binding"/>
    <property type="evidence" value="ECO:0007669"/>
    <property type="project" value="UniProtKB-UniRule"/>
</dbReference>
<keyword evidence="2 5" id="KW-0378">Hydrolase</keyword>
<dbReference type="Pfam" id="PF13087">
    <property type="entry name" value="AAA_12"/>
    <property type="match status" value="1"/>
</dbReference>
<evidence type="ECO:0000313" key="7">
    <source>
        <dbReference type="EMBL" id="PWA90023.1"/>
    </source>
</evidence>
<dbReference type="Gene3D" id="3.40.50.300">
    <property type="entry name" value="P-loop containing nucleotide triphosphate hydrolases"/>
    <property type="match status" value="4"/>
</dbReference>
<sequence>MCPIVFLCKSLEKISDKGMPETEIVENIPLTFNSEEHYFGSFAYPLLEETRCELASSMELMYGAPFADILSINESKSGENMLYDVTVGPWKNQSSERGKDDYHTLVGDLLIIVDGKPETISDLQRVGRTWAFSLVKNNEDDSTSMKVKASKPIEFQDGMFVVFVMNLTTQKRIWKSLHMHRNLNIINRILYSDPKVKECNICPFGRDSMVSEKLDPHLLLNLNESQREAVMAALCKIQCCHTSSVERIWGPPGTGKTMTVSVLLFILLQMKQRTLTCAPTNVAIVELASRLLSVVRESFKSTTASGDYICSVGDLLLFGNSEIMKVSTDSEEIYLEHRIKRLVECLGPVTGWKHCVRSMIDLLENCVAEYYSFIENEFLKDKQLRNEKEGKRTMLELKSFIEFVQERFNDFAPPLRRCIVTFCTHFPRSFMGEYNFQNMISLMDSLSSLEYLLFQKNLVSEELEDLFNSKPLQDDIVKSCLSLLKTLQVSLEGLALPCFSNKYAIKQFCFERALVIFCTTSSSYKLHAVNMEPLNIVVIDEAAQLKEAESTIPLQLPRMKHAILVGDERQLPAVVNSNVCIECGFGRSLFDRLSCLGHSKHLLNVQYRMHPSISFFPNLKFYQNQIQDAQNVLSRGYENRYLVGPMFGSYSFINVVGGRDEKDDYGRSRRNMVEVAIVIKIVKNLYRAWKDSKKKLTVGVVSPYVAQVVSIQQKLAHKYEKLDGFSVNVKSIDGFQGGEEDIIILSTVRSNSHGSVGFISSPQRTNVALTRARHCLWILGNERTLTNSGSIWKELVTDARNRHCLFDADADECLKMTIIEAKKELEQLDDLVNENSVLFKNAKWKVLFSDDFRRSFGKLTGSRLQKLVLNLLLKHSGGWRPKNISVDLCCVNSSQILKLFKVEGVYVICTIDIIKEVKYVQVLKVWDILALDEIPKLTKRLENIFAAYTDVFISRCAEKCLEGNLEVPMTWPASQEIIRYRYLSDSEIESKGGVNPGDARNFVENSKVSESLLLMKFYSLSHTVVRHLLSGKELNLPIQVTDEQMDIILSPKSSFVIGRSGTGKTTILTTKLFQYEKKFHIASEGIYEGESIQFKGAEVANDHQDDKMSVLRQLFVTVSPKLCYAVKQNVSHLTSVSSIGNPSAKINLDDMDVITSEFSDIPDTFTNIPVKKYPLVITFQKFLMMLDGTLGNSFFERFREAREGSLGNRISSRSIALQTFIRLREVTFDRFCSLYWPHFKSSLTKKLDPSRVFTEIISHIKGGLQGSDGKLSYEEYCLLAESRSSTLTTEKRGIVYNLFKTYEKRKTERREFDLGDLVNDIHHRLKNGNYDGDKMDLVYIDEVQDLSMRQISLFKYICQNVDEGFIFAGDTAQTIARGIDFRFQDIRSLFYKEFLSTKTSGKREKGLVNKIFQLKQNFRTHAAVLNLAQSVIDIIYHYFIHSIDKLEPEISLISGEAPALLECHSDENAIVTIFGDTGTSGKFVGFGADQVILVRDDCAKTKICESVGKNALVLTILECKGLEFQDVLLYNFFGTSPLKEQWRVIYEYMKKYYLLDEKLPQSFPAFTEARHNVLCSELKQLYVAITRTRQRLWICENSEELCKPMFDYWKMRGLVQIRKLDLTVAQSMRVASTPQEWRERGKKFFYENNFVMATLCFERAGDTMWEKLAKASGLRASADQIRGTNHEAFVGYVREAAEMFESIRKFESAASCYCDLGEFERAGKLYLYKCGKIDAAAECFTLSGCYSEAAEAYAKGDQCANCLSVCKKGKLFDKGLEYIKYWREHVNVRSKEVIQTEQEFLENGALEYHENKDPESMVKFVRAFCSIESKRVFLRSLGCVDHLLSLEEESGHFLEAAELVRSWGDVIKEADLLEKAGHNKEAVVLLLWYVFFSSLWGYGNRGWPLKNFDQKEKLCNKVKLLAKMDSDLFYKFVCNELSVLSNQRSNLTELKNNLDVSKENKSLRGEVLSIRKILDVHLHLSSSKYEWEDELPIDLKKHCEDKMFQNWVSVRTLIFYWNLWKENIVDIFESLGIFHNDEPNKHEGHVDFSLAYFGVRKQCVNGNTVYSLVHKDADWIKSYCRRGGHRDGKFLTIDDRELVFAIRSYWQSELLSVGMKVLETLDHLFDKSSSNGSAFHECTSLLHIFEVAKFLSDCRYLNLKSPLKKKLQKFLDLSANYFNLVFPSDWRDSVSEDLVSLKNTDLSVNVLNEIILHYSEIKGKLNYWEIGRVMMICFNCRQPLVLFEKVMRVIKNDPIWKSFFKKFWNNGKKDTYAVLELRHAMEHTFEPECKCPAHIPPHTFMYLLDHLLFFASLSSEIIFTTTSSLVGWLTSFDSTGTQSTKLPVSKQKIPDDTVSFIVKVVKEVFYNEDDTLSWIKKVRICYHDYHPILALKLIMILSLVCLQVSDCSKVLLEMLCGVNDVAPMLPNMFVSHLLRRRNGDCLNLNPELVAEAFLSVEDPLLIVSSGDVSPKINAPCALFVDLMKSKEEIISELFQTKTALCAQNHSNNDVCGTSSEATCSTMSQDSNDGKMVVCDKKTHESCCIDTQEVKSKKGKGNNKGKKGIKGKGLEYLAIGDLKNSLQYLYLAECVRISDAGTKVGHQSFGARDLWKLCETYGNVIDVFIPNRKSKIGKRFAFVRFIRVVDLDRLIGNLCTLWVRRFHLHANVGFQTLMLDDSCVIERDLSCHVMGKVKDLNSIPNLPCILTKEGFTEVTVTYLGGMWVLLELESEATKNKMLQHKGVNSWFSFFQNAIHDFVSDERVVWVDIEGIPMHVWSRETFLKIGMKWGETMDIEESFGSSFARK</sequence>
<dbReference type="PANTHER" id="PTHR21529:SF4">
    <property type="entry name" value="TPR AND ANKYRIN REPEAT-CONTAINING PROTEIN 1"/>
    <property type="match status" value="1"/>
</dbReference>
<dbReference type="SUPFAM" id="SSF52540">
    <property type="entry name" value="P-loop containing nucleoside triphosphate hydrolases"/>
    <property type="match status" value="2"/>
</dbReference>
<dbReference type="EMBL" id="PKPP01000662">
    <property type="protein sequence ID" value="PWA90023.1"/>
    <property type="molecule type" value="Genomic_DNA"/>
</dbReference>
<evidence type="ECO:0000256" key="1">
    <source>
        <dbReference type="ARBA" id="ARBA00022741"/>
    </source>
</evidence>
<dbReference type="PROSITE" id="PS51198">
    <property type="entry name" value="UVRD_HELICASE_ATP_BIND"/>
    <property type="match status" value="1"/>
</dbReference>
<dbReference type="FunFam" id="3.40.50.300:FF:000326">
    <property type="entry name" value="P-loop containing nucleoside triphosphate hydrolase"/>
    <property type="match status" value="1"/>
</dbReference>
<dbReference type="Pfam" id="PF00580">
    <property type="entry name" value="UvrD-helicase"/>
    <property type="match status" value="1"/>
</dbReference>
<dbReference type="STRING" id="35608.A0A2U1PWE3"/>
<dbReference type="SUPFAM" id="SSF54928">
    <property type="entry name" value="RNA-binding domain, RBD"/>
    <property type="match status" value="1"/>
</dbReference>
<dbReference type="InterPro" id="IPR041679">
    <property type="entry name" value="DNA2/NAM7-like_C"/>
</dbReference>
<dbReference type="InterPro" id="IPR039904">
    <property type="entry name" value="TRANK1"/>
</dbReference>
<proteinExistence type="predicted"/>
<dbReference type="InterPro" id="IPR035979">
    <property type="entry name" value="RBD_domain_sf"/>
</dbReference>
<dbReference type="InterPro" id="IPR027417">
    <property type="entry name" value="P-loop_NTPase"/>
</dbReference>
<keyword evidence="8" id="KW-1185">Reference proteome</keyword>
<evidence type="ECO:0000256" key="2">
    <source>
        <dbReference type="ARBA" id="ARBA00022801"/>
    </source>
</evidence>
<evidence type="ECO:0000313" key="8">
    <source>
        <dbReference type="Proteomes" id="UP000245207"/>
    </source>
</evidence>
<organism evidence="7 8">
    <name type="scientific">Artemisia annua</name>
    <name type="common">Sweet wormwood</name>
    <dbReference type="NCBI Taxonomy" id="35608"/>
    <lineage>
        <taxon>Eukaryota</taxon>
        <taxon>Viridiplantae</taxon>
        <taxon>Streptophyta</taxon>
        <taxon>Embryophyta</taxon>
        <taxon>Tracheophyta</taxon>
        <taxon>Spermatophyta</taxon>
        <taxon>Magnoliopsida</taxon>
        <taxon>eudicotyledons</taxon>
        <taxon>Gunneridae</taxon>
        <taxon>Pentapetalae</taxon>
        <taxon>asterids</taxon>
        <taxon>campanulids</taxon>
        <taxon>Asterales</taxon>
        <taxon>Asteraceae</taxon>
        <taxon>Asteroideae</taxon>
        <taxon>Anthemideae</taxon>
        <taxon>Artemisiinae</taxon>
        <taxon>Artemisia</taxon>
    </lineage>
</organism>
<dbReference type="PANTHER" id="PTHR21529">
    <property type="entry name" value="MAMMARY TURMOR VIRUS RECEPTOR HOMOLOG 1, 2 MTVR1, 2"/>
    <property type="match status" value="1"/>
</dbReference>